<name>A0A9P0CXR2_9CUCU</name>
<dbReference type="Proteomes" id="UP001153636">
    <property type="component" value="Chromosome 4"/>
</dbReference>
<reference evidence="2" key="1">
    <citation type="submission" date="2022-01" db="EMBL/GenBank/DDBJ databases">
        <authorList>
            <person name="King R."/>
        </authorList>
    </citation>
    <scope>NUCLEOTIDE SEQUENCE</scope>
</reference>
<sequence>MELKETVIMDLTGTFRNEDLSKADFFDFVVPSDSNDNECLHQFTKQIRTVNAFLESADDSKETNNNTMLIAELPENLNENFETTLWNAKDTVKIETALLEDLNKYCWMSTGNEAEELSTEKQNTDEQIYTLTVLNGVDQSATWYRLPKADETISSPNSMEQLQVGLDIDSILNVIPGSQISTYSFNENNITTNTDGLIKSETYTYDENKDEITNAFIAESPMLEAQESFENNNNNNEWEVNNNNSSSNRDSPDSLLRSALQGKAGIRYNGSFKSVQKSPVHTNVELRKVLSTPLNKPEKAFIKEEQQTKIPTIVAGIDANGKIIFEEHIPCKTIQESDNTSSVDDLLLSNMKPRVRNTNRGSISQETYEEAANKLLNDHVSVRTASRQYGICHVSLHRYVNSLRNNEQAPVGY</sequence>
<dbReference type="OrthoDB" id="6077919at2759"/>
<feature type="region of interest" description="Disordered" evidence="1">
    <location>
        <begin position="233"/>
        <end position="255"/>
    </location>
</feature>
<protein>
    <recommendedName>
        <fullName evidence="4">HTH psq-type domain-containing protein</fullName>
    </recommendedName>
</protein>
<evidence type="ECO:0000313" key="2">
    <source>
        <dbReference type="EMBL" id="CAH1110296.1"/>
    </source>
</evidence>
<evidence type="ECO:0000256" key="1">
    <source>
        <dbReference type="SAM" id="MobiDB-lite"/>
    </source>
</evidence>
<evidence type="ECO:0000313" key="3">
    <source>
        <dbReference type="Proteomes" id="UP001153636"/>
    </source>
</evidence>
<evidence type="ECO:0008006" key="4">
    <source>
        <dbReference type="Google" id="ProtNLM"/>
    </source>
</evidence>
<keyword evidence="3" id="KW-1185">Reference proteome</keyword>
<dbReference type="EMBL" id="OV651816">
    <property type="protein sequence ID" value="CAH1110296.1"/>
    <property type="molecule type" value="Genomic_DNA"/>
</dbReference>
<organism evidence="2 3">
    <name type="scientific">Psylliodes chrysocephalus</name>
    <dbReference type="NCBI Taxonomy" id="3402493"/>
    <lineage>
        <taxon>Eukaryota</taxon>
        <taxon>Metazoa</taxon>
        <taxon>Ecdysozoa</taxon>
        <taxon>Arthropoda</taxon>
        <taxon>Hexapoda</taxon>
        <taxon>Insecta</taxon>
        <taxon>Pterygota</taxon>
        <taxon>Neoptera</taxon>
        <taxon>Endopterygota</taxon>
        <taxon>Coleoptera</taxon>
        <taxon>Polyphaga</taxon>
        <taxon>Cucujiformia</taxon>
        <taxon>Chrysomeloidea</taxon>
        <taxon>Chrysomelidae</taxon>
        <taxon>Galerucinae</taxon>
        <taxon>Alticini</taxon>
        <taxon>Psylliodes</taxon>
    </lineage>
</organism>
<dbReference type="AlphaFoldDB" id="A0A9P0CXR2"/>
<proteinExistence type="predicted"/>
<feature type="compositionally biased region" description="Low complexity" evidence="1">
    <location>
        <begin position="233"/>
        <end position="248"/>
    </location>
</feature>
<gene>
    <name evidence="2" type="ORF">PSYICH_LOCUS9908</name>
</gene>
<accession>A0A9P0CXR2</accession>